<dbReference type="SUPFAM" id="SSF57845">
    <property type="entry name" value="B-box zinc-binding domain"/>
    <property type="match status" value="1"/>
</dbReference>
<evidence type="ECO:0000313" key="2">
    <source>
        <dbReference type="EMBL" id="KAF2498360.1"/>
    </source>
</evidence>
<protein>
    <submittedName>
        <fullName evidence="2">Uncharacterized protein</fullName>
    </submittedName>
</protein>
<accession>A0A6A6R366</accession>
<dbReference type="InterPro" id="IPR044553">
    <property type="entry name" value="Bbox1_ANCHR"/>
</dbReference>
<dbReference type="AlphaFoldDB" id="A0A6A6R366"/>
<feature type="compositionally biased region" description="Polar residues" evidence="1">
    <location>
        <begin position="267"/>
        <end position="276"/>
    </location>
</feature>
<dbReference type="OrthoDB" id="5407799at2759"/>
<dbReference type="PANTHER" id="PTHR46603">
    <property type="entry name" value="ABSCISSION/NOCUT CHECKPOINT REGULATOR"/>
    <property type="match status" value="1"/>
</dbReference>
<sequence>MCSYTGCFPKYEYANSSHDDDDALLARLNALKRTHVEVSSSPSIASPSASTPPLKDEDDLAARFRRLGGTNASPGITAPTIAPGAATYLEGVAEGLGRDSKHNDEDERSLEELLKELGSGSQWDIGGKDQGDLGKLVQEARRILPELNQTREHARGNGESRGGDAEVKDEQVPHEGKNGEDDEVEDAMDETEADEYIAQILADLALRKKYGGGEDQDDASNNGGEHEHPDSKAANPEKTSDDDNKNPKEATSPSRSSGGDLELPAAPSTQPISPAQNADEDDDFTRAKTMEDALTARMNALSLPSAPSFHPSKKPIKVTKSIPFKDEEIETWCVICNDDATVRCRGCDGDLYCRKCWAEGHIGESAGYEEKMHKWVKYEKKKASR</sequence>
<evidence type="ECO:0000313" key="3">
    <source>
        <dbReference type="Proteomes" id="UP000799750"/>
    </source>
</evidence>
<feature type="compositionally biased region" description="Basic and acidic residues" evidence="1">
    <location>
        <begin position="238"/>
        <end position="248"/>
    </location>
</feature>
<dbReference type="EMBL" id="MU004185">
    <property type="protein sequence ID" value="KAF2498360.1"/>
    <property type="molecule type" value="Genomic_DNA"/>
</dbReference>
<proteinExistence type="predicted"/>
<dbReference type="CDD" id="cd19817">
    <property type="entry name" value="Bbox1_ANCHR-like"/>
    <property type="match status" value="1"/>
</dbReference>
<evidence type="ECO:0000256" key="1">
    <source>
        <dbReference type="SAM" id="MobiDB-lite"/>
    </source>
</evidence>
<dbReference type="Pfam" id="PF22586">
    <property type="entry name" value="ANCHR-like_BBOX"/>
    <property type="match status" value="1"/>
</dbReference>
<gene>
    <name evidence="2" type="ORF">BU16DRAFT_548148</name>
</gene>
<reference evidence="2" key="1">
    <citation type="journal article" date="2020" name="Stud. Mycol.">
        <title>101 Dothideomycetes genomes: a test case for predicting lifestyles and emergence of pathogens.</title>
        <authorList>
            <person name="Haridas S."/>
            <person name="Albert R."/>
            <person name="Binder M."/>
            <person name="Bloem J."/>
            <person name="Labutti K."/>
            <person name="Salamov A."/>
            <person name="Andreopoulos B."/>
            <person name="Baker S."/>
            <person name="Barry K."/>
            <person name="Bills G."/>
            <person name="Bluhm B."/>
            <person name="Cannon C."/>
            <person name="Castanera R."/>
            <person name="Culley D."/>
            <person name="Daum C."/>
            <person name="Ezra D."/>
            <person name="Gonzalez J."/>
            <person name="Henrissat B."/>
            <person name="Kuo A."/>
            <person name="Liang C."/>
            <person name="Lipzen A."/>
            <person name="Lutzoni F."/>
            <person name="Magnuson J."/>
            <person name="Mondo S."/>
            <person name="Nolan M."/>
            <person name="Ohm R."/>
            <person name="Pangilinan J."/>
            <person name="Park H.-J."/>
            <person name="Ramirez L."/>
            <person name="Alfaro M."/>
            <person name="Sun H."/>
            <person name="Tritt A."/>
            <person name="Yoshinaga Y."/>
            <person name="Zwiers L.-H."/>
            <person name="Turgeon B."/>
            <person name="Goodwin S."/>
            <person name="Spatafora J."/>
            <person name="Crous P."/>
            <person name="Grigoriev I."/>
        </authorList>
    </citation>
    <scope>NUCLEOTIDE SEQUENCE</scope>
    <source>
        <strain evidence="2">CBS 269.34</strain>
    </source>
</reference>
<feature type="region of interest" description="Disordered" evidence="1">
    <location>
        <begin position="144"/>
        <end position="196"/>
    </location>
</feature>
<name>A0A6A6R366_9PEZI</name>
<feature type="region of interest" description="Disordered" evidence="1">
    <location>
        <begin position="209"/>
        <end position="292"/>
    </location>
</feature>
<feature type="compositionally biased region" description="Low complexity" evidence="1">
    <location>
        <begin position="39"/>
        <end position="53"/>
    </location>
</feature>
<feature type="compositionally biased region" description="Basic and acidic residues" evidence="1">
    <location>
        <begin position="144"/>
        <end position="179"/>
    </location>
</feature>
<dbReference type="Proteomes" id="UP000799750">
    <property type="component" value="Unassembled WGS sequence"/>
</dbReference>
<feature type="region of interest" description="Disordered" evidence="1">
    <location>
        <begin position="37"/>
        <end position="57"/>
    </location>
</feature>
<dbReference type="PANTHER" id="PTHR46603:SF1">
    <property type="entry name" value="ABSCISSION_NOCUT CHECKPOINT REGULATOR"/>
    <property type="match status" value="1"/>
</dbReference>
<feature type="compositionally biased region" description="Acidic residues" evidence="1">
    <location>
        <begin position="180"/>
        <end position="195"/>
    </location>
</feature>
<keyword evidence="3" id="KW-1185">Reference proteome</keyword>
<organism evidence="2 3">
    <name type="scientific">Lophium mytilinum</name>
    <dbReference type="NCBI Taxonomy" id="390894"/>
    <lineage>
        <taxon>Eukaryota</taxon>
        <taxon>Fungi</taxon>
        <taxon>Dikarya</taxon>
        <taxon>Ascomycota</taxon>
        <taxon>Pezizomycotina</taxon>
        <taxon>Dothideomycetes</taxon>
        <taxon>Pleosporomycetidae</taxon>
        <taxon>Mytilinidiales</taxon>
        <taxon>Mytilinidiaceae</taxon>
        <taxon>Lophium</taxon>
    </lineage>
</organism>